<gene>
    <name evidence="1" type="ORF">EGW08_006297</name>
</gene>
<comment type="caution">
    <text evidence="1">The sequence shown here is derived from an EMBL/GenBank/DDBJ whole genome shotgun (WGS) entry which is preliminary data.</text>
</comment>
<dbReference type="EMBL" id="RQTK01000155">
    <property type="protein sequence ID" value="RUS85968.1"/>
    <property type="molecule type" value="Genomic_DNA"/>
</dbReference>
<proteinExistence type="predicted"/>
<dbReference type="Proteomes" id="UP000271974">
    <property type="component" value="Unassembled WGS sequence"/>
</dbReference>
<dbReference type="AlphaFoldDB" id="A0A3S1A9C1"/>
<evidence type="ECO:0000313" key="2">
    <source>
        <dbReference type="Proteomes" id="UP000271974"/>
    </source>
</evidence>
<reference evidence="1 2" key="1">
    <citation type="submission" date="2019-01" db="EMBL/GenBank/DDBJ databases">
        <title>A draft genome assembly of the solar-powered sea slug Elysia chlorotica.</title>
        <authorList>
            <person name="Cai H."/>
            <person name="Li Q."/>
            <person name="Fang X."/>
            <person name="Li J."/>
            <person name="Curtis N.E."/>
            <person name="Altenburger A."/>
            <person name="Shibata T."/>
            <person name="Feng M."/>
            <person name="Maeda T."/>
            <person name="Schwartz J.A."/>
            <person name="Shigenobu S."/>
            <person name="Lundholm N."/>
            <person name="Nishiyama T."/>
            <person name="Yang H."/>
            <person name="Hasebe M."/>
            <person name="Li S."/>
            <person name="Pierce S.K."/>
            <person name="Wang J."/>
        </authorList>
    </citation>
    <scope>NUCLEOTIDE SEQUENCE [LARGE SCALE GENOMIC DNA]</scope>
    <source>
        <strain evidence="1">EC2010</strain>
        <tissue evidence="1">Whole organism of an adult</tissue>
    </source>
</reference>
<evidence type="ECO:0000313" key="1">
    <source>
        <dbReference type="EMBL" id="RUS85968.1"/>
    </source>
</evidence>
<protein>
    <submittedName>
        <fullName evidence="1">Uncharacterized protein</fullName>
    </submittedName>
</protein>
<keyword evidence="2" id="KW-1185">Reference proteome</keyword>
<name>A0A3S1A9C1_ELYCH</name>
<sequence length="236" mass="26123">MANFSHYDHHALFNPRARTASKLTDWIFYRVASLSTSPWRSARSESLTDPEAVALILFRPSSPVHLASAARKCVRIPRGDPSANPGRYTRQALVFHSPRQESYTMRQTRLARHTVPAFQGLCLGGSRSIAESYTMRQTRLARHTVPAFQGLCLGGSRSIASSQYVYADDVRVVVAVGRRVVSTSGRLEAHGPRKVGDQDFSLCAPSPWRILLQNTGDLGFVGPEKTQSWLVPSCQV</sequence>
<organism evidence="1 2">
    <name type="scientific">Elysia chlorotica</name>
    <name type="common">Eastern emerald elysia</name>
    <name type="synonym">Sea slug</name>
    <dbReference type="NCBI Taxonomy" id="188477"/>
    <lineage>
        <taxon>Eukaryota</taxon>
        <taxon>Metazoa</taxon>
        <taxon>Spiralia</taxon>
        <taxon>Lophotrochozoa</taxon>
        <taxon>Mollusca</taxon>
        <taxon>Gastropoda</taxon>
        <taxon>Heterobranchia</taxon>
        <taxon>Euthyneura</taxon>
        <taxon>Panpulmonata</taxon>
        <taxon>Sacoglossa</taxon>
        <taxon>Placobranchoidea</taxon>
        <taxon>Plakobranchidae</taxon>
        <taxon>Elysia</taxon>
    </lineage>
</organism>
<accession>A0A3S1A9C1</accession>